<feature type="compositionally biased region" description="Basic and acidic residues" evidence="1">
    <location>
        <begin position="49"/>
        <end position="59"/>
    </location>
</feature>
<dbReference type="InterPro" id="IPR023267">
    <property type="entry name" value="RCMT"/>
</dbReference>
<gene>
    <name evidence="2" type="ORF">DSTB1V02_LOCUS6751</name>
</gene>
<evidence type="ECO:0000313" key="3">
    <source>
        <dbReference type="Proteomes" id="UP000677054"/>
    </source>
</evidence>
<dbReference type="EMBL" id="LR900790">
    <property type="protein sequence ID" value="CAD7246909.1"/>
    <property type="molecule type" value="Genomic_DNA"/>
</dbReference>
<dbReference type="EMBL" id="CAJPEV010001273">
    <property type="protein sequence ID" value="CAG0891781.1"/>
    <property type="molecule type" value="Genomic_DNA"/>
</dbReference>
<feature type="region of interest" description="Disordered" evidence="1">
    <location>
        <begin position="1"/>
        <end position="163"/>
    </location>
</feature>
<reference evidence="2" key="1">
    <citation type="submission" date="2020-11" db="EMBL/GenBank/DDBJ databases">
        <authorList>
            <person name="Tran Van P."/>
        </authorList>
    </citation>
    <scope>NUCLEOTIDE SEQUENCE</scope>
</reference>
<dbReference type="GO" id="GO:0000470">
    <property type="term" value="P:maturation of LSU-rRNA"/>
    <property type="evidence" value="ECO:0007669"/>
    <property type="project" value="TreeGrafter"/>
</dbReference>
<evidence type="ECO:0000256" key="1">
    <source>
        <dbReference type="SAM" id="MobiDB-lite"/>
    </source>
</evidence>
<dbReference type="PANTHER" id="PTHR22807:SF30">
    <property type="entry name" value="28S RRNA (CYTOSINE(4447)-C(5))-METHYLTRANSFERASE-RELATED"/>
    <property type="match status" value="1"/>
</dbReference>
<sequence length="306" mass="35208">MGRKGKWHVTPVDEGEPELEDKTARVRKKKTKGKKGRRQQEPQFPAHLLGRDEKGEKSKVSRRAKKRAAKRAAKMAVSAMAKEVKAAKRSLPLDSDGESAEEEPKRKNRKQKAILDAKDGMVGFTDENQIWLKPKGQPVHDSSDSGHESDAPQGEDGEEEEMLPIERAAQKQDKKLAEKMRLAEEELRMNQVQEEEDEKFSLPDAGDEEELRSDLSSLQARIQQILHVLADFKTRRQSDRSRVEYLEVLKKDLMAYYGYNEFLMSRLMDLFPLSELVEFLEANEVRRPLTIRTNTLKTRRRDLAQV</sequence>
<keyword evidence="3" id="KW-1185">Reference proteome</keyword>
<feature type="compositionally biased region" description="Basic residues" evidence="1">
    <location>
        <begin position="25"/>
        <end position="37"/>
    </location>
</feature>
<dbReference type="PANTHER" id="PTHR22807">
    <property type="entry name" value="NOP2 YEAST -RELATED NOL1/NOP2/FMU SUN DOMAIN-CONTAINING"/>
    <property type="match status" value="1"/>
</dbReference>
<evidence type="ECO:0000313" key="2">
    <source>
        <dbReference type="EMBL" id="CAD7246909.1"/>
    </source>
</evidence>
<dbReference type="Gene3D" id="3.30.70.1170">
    <property type="entry name" value="Sun protein, domain 3"/>
    <property type="match status" value="1"/>
</dbReference>
<dbReference type="InterPro" id="IPR023273">
    <property type="entry name" value="RCMT_NOP2"/>
</dbReference>
<accession>A0A7R8XAW3</accession>
<dbReference type="GO" id="GO:0005730">
    <property type="term" value="C:nucleolus"/>
    <property type="evidence" value="ECO:0007669"/>
    <property type="project" value="TreeGrafter"/>
</dbReference>
<feature type="compositionally biased region" description="Basic and acidic residues" evidence="1">
    <location>
        <begin position="141"/>
        <end position="150"/>
    </location>
</feature>
<dbReference type="Proteomes" id="UP000677054">
    <property type="component" value="Unassembled WGS sequence"/>
</dbReference>
<dbReference type="AlphaFoldDB" id="A0A7R8XAW3"/>
<feature type="region of interest" description="Disordered" evidence="1">
    <location>
        <begin position="188"/>
        <end position="208"/>
    </location>
</feature>
<dbReference type="PRINTS" id="PR02012">
    <property type="entry name" value="RCMTNOP2"/>
</dbReference>
<protein>
    <submittedName>
        <fullName evidence="2">Uncharacterized protein</fullName>
    </submittedName>
</protein>
<feature type="compositionally biased region" description="Acidic residues" evidence="1">
    <location>
        <begin position="153"/>
        <end position="163"/>
    </location>
</feature>
<dbReference type="OrthoDB" id="427002at2759"/>
<proteinExistence type="predicted"/>
<dbReference type="GO" id="GO:0070475">
    <property type="term" value="P:rRNA base methylation"/>
    <property type="evidence" value="ECO:0007669"/>
    <property type="project" value="TreeGrafter"/>
</dbReference>
<name>A0A7R8XAW3_9CRUS</name>
<organism evidence="2">
    <name type="scientific">Darwinula stevensoni</name>
    <dbReference type="NCBI Taxonomy" id="69355"/>
    <lineage>
        <taxon>Eukaryota</taxon>
        <taxon>Metazoa</taxon>
        <taxon>Ecdysozoa</taxon>
        <taxon>Arthropoda</taxon>
        <taxon>Crustacea</taxon>
        <taxon>Oligostraca</taxon>
        <taxon>Ostracoda</taxon>
        <taxon>Podocopa</taxon>
        <taxon>Podocopida</taxon>
        <taxon>Darwinulocopina</taxon>
        <taxon>Darwinuloidea</taxon>
        <taxon>Darwinulidae</taxon>
        <taxon>Darwinula</taxon>
    </lineage>
</organism>
<feature type="compositionally biased region" description="Basic residues" evidence="1">
    <location>
        <begin position="60"/>
        <end position="73"/>
    </location>
</feature>
<dbReference type="GO" id="GO:0009383">
    <property type="term" value="F:rRNA (cytosine-C5-)-methyltransferase activity"/>
    <property type="evidence" value="ECO:0007669"/>
    <property type="project" value="TreeGrafter"/>
</dbReference>